<accession>A0ABU3BLE2</accession>
<keyword evidence="2" id="KW-1185">Reference proteome</keyword>
<comment type="caution">
    <text evidence="1">The sequence shown here is derived from an EMBL/GenBank/DDBJ whole genome shotgun (WGS) entry which is preliminary data.</text>
</comment>
<dbReference type="Proteomes" id="UP001250662">
    <property type="component" value="Unassembled WGS sequence"/>
</dbReference>
<name>A0ABU3BLE2_9FLAO</name>
<dbReference type="InterPro" id="IPR038081">
    <property type="entry name" value="CalX-like_sf"/>
</dbReference>
<gene>
    <name evidence="1" type="ORF">RM520_15275</name>
</gene>
<evidence type="ECO:0000313" key="1">
    <source>
        <dbReference type="EMBL" id="MDT0622987.1"/>
    </source>
</evidence>
<sequence length="95" mass="9424">NGSNSGTINIPTTVDGIFEGNETINGQIANLTGAPAGVTIGTANATGIIDDADDSGITVDLSANTAVEGNDIIFTATMSTVNNTGADIVVDINDL</sequence>
<feature type="non-terminal residue" evidence="1">
    <location>
        <position position="1"/>
    </location>
</feature>
<dbReference type="RefSeq" id="WP_311388576.1">
    <property type="nucleotide sequence ID" value="NZ_JAVRHU010000031.1"/>
</dbReference>
<dbReference type="SUPFAM" id="SSF141072">
    <property type="entry name" value="CalX-like"/>
    <property type="match status" value="1"/>
</dbReference>
<dbReference type="Gene3D" id="2.60.40.2030">
    <property type="match status" value="1"/>
</dbReference>
<feature type="non-terminal residue" evidence="1">
    <location>
        <position position="95"/>
    </location>
</feature>
<organism evidence="1 2">
    <name type="scientific">Croceitalea vernalis</name>
    <dbReference type="NCBI Taxonomy" id="3075599"/>
    <lineage>
        <taxon>Bacteria</taxon>
        <taxon>Pseudomonadati</taxon>
        <taxon>Bacteroidota</taxon>
        <taxon>Flavobacteriia</taxon>
        <taxon>Flavobacteriales</taxon>
        <taxon>Flavobacteriaceae</taxon>
        <taxon>Croceitalea</taxon>
    </lineage>
</organism>
<proteinExistence type="predicted"/>
<protein>
    <submittedName>
        <fullName evidence="1">Uncharacterized protein</fullName>
    </submittedName>
</protein>
<reference evidence="1 2" key="1">
    <citation type="submission" date="2023-09" db="EMBL/GenBank/DDBJ databases">
        <authorList>
            <person name="Rey-Velasco X."/>
        </authorList>
    </citation>
    <scope>NUCLEOTIDE SEQUENCE [LARGE SCALE GENOMIC DNA]</scope>
    <source>
        <strain evidence="1 2">P007</strain>
    </source>
</reference>
<dbReference type="EMBL" id="JAVRHU010000031">
    <property type="protein sequence ID" value="MDT0622987.1"/>
    <property type="molecule type" value="Genomic_DNA"/>
</dbReference>
<evidence type="ECO:0000313" key="2">
    <source>
        <dbReference type="Proteomes" id="UP001250662"/>
    </source>
</evidence>